<feature type="transmembrane region" description="Helical" evidence="2">
    <location>
        <begin position="69"/>
        <end position="86"/>
    </location>
</feature>
<dbReference type="InterPro" id="IPR021497">
    <property type="entry name" value="GTA_holin_3TM"/>
</dbReference>
<feature type="region of interest" description="Disordered" evidence="1">
    <location>
        <begin position="93"/>
        <end position="169"/>
    </location>
</feature>
<evidence type="ECO:0000256" key="1">
    <source>
        <dbReference type="SAM" id="MobiDB-lite"/>
    </source>
</evidence>
<dbReference type="EMBL" id="LR798243">
    <property type="protein sequence ID" value="CAB5215111.1"/>
    <property type="molecule type" value="Genomic_DNA"/>
</dbReference>
<sequence length="169" mass="17712">MSDQANGISRSEQKKEDWMNAKWRPMMGWMYMLVCTCDFVIFPVLWSLVQTMTHGNVSSQWNPVTLQGAGLFHMAMGAVIGVAAFGRTQEKLAGKANDNSTPSFGSPAPAPAPSFGSPAPVSNSFSSPAPVSSGFGSSAPATNSFASTPSVSVNASGKKVVPEAEQPPL</sequence>
<proteinExistence type="predicted"/>
<accession>A0A6J7WH40</accession>
<name>A0A6J7WH40_9CAUD</name>
<reference evidence="3" key="1">
    <citation type="submission" date="2020-05" db="EMBL/GenBank/DDBJ databases">
        <authorList>
            <person name="Chiriac C."/>
            <person name="Salcher M."/>
            <person name="Ghai R."/>
            <person name="Kavagutti S V."/>
        </authorList>
    </citation>
    <scope>NUCLEOTIDE SEQUENCE</scope>
</reference>
<protein>
    <submittedName>
        <fullName evidence="3">Holin of 3TMs, for gene-transfer release</fullName>
    </submittedName>
</protein>
<feature type="compositionally biased region" description="Polar residues" evidence="1">
    <location>
        <begin position="142"/>
        <end position="155"/>
    </location>
</feature>
<dbReference type="Pfam" id="PF11351">
    <property type="entry name" value="GTA_holin_3TM"/>
    <property type="match status" value="1"/>
</dbReference>
<organism evidence="3">
    <name type="scientific">uncultured Caudovirales phage</name>
    <dbReference type="NCBI Taxonomy" id="2100421"/>
    <lineage>
        <taxon>Viruses</taxon>
        <taxon>Duplodnaviria</taxon>
        <taxon>Heunggongvirae</taxon>
        <taxon>Uroviricota</taxon>
        <taxon>Caudoviricetes</taxon>
        <taxon>Peduoviridae</taxon>
        <taxon>Maltschvirus</taxon>
        <taxon>Maltschvirus maltsch</taxon>
    </lineage>
</organism>
<keyword evidence="2" id="KW-0812">Transmembrane</keyword>
<keyword evidence="2" id="KW-0472">Membrane</keyword>
<evidence type="ECO:0000256" key="2">
    <source>
        <dbReference type="SAM" id="Phobius"/>
    </source>
</evidence>
<feature type="transmembrane region" description="Helical" evidence="2">
    <location>
        <begin position="29"/>
        <end position="49"/>
    </location>
</feature>
<feature type="compositionally biased region" description="Low complexity" evidence="1">
    <location>
        <begin position="102"/>
        <end position="141"/>
    </location>
</feature>
<keyword evidence="2" id="KW-1133">Transmembrane helix</keyword>
<evidence type="ECO:0000313" key="3">
    <source>
        <dbReference type="EMBL" id="CAB5215111.1"/>
    </source>
</evidence>
<gene>
    <name evidence="3" type="ORF">UFOVP190_399</name>
</gene>